<protein>
    <submittedName>
        <fullName evidence="1">Uncharacterized protein</fullName>
    </submittedName>
</protein>
<name>A0ACC1C9U2_9ROSI</name>
<sequence length="524" mass="58671">MRWFNRHSSFCHYIHTSTFSTANLKPNHQINTDRLTDQTTTLQNVVSWNRTISKCLRNSQIIKAQSLFDKMPVKDIVSYNTILSGLNQSKNPEKVCQVFLEMERAGLKPNEYTLSIILSAVLNTELKVLVPQIHARIICLALNASVFVGSALMKAYANAGDGVGLSKAFYEILNKDVTSWNALVSGYMELGCMHEAQKTFDTMPEKDVVSWTTLVNGYIRNKRIKKARSIFNKITGKNVISWTVMISGYVQSERFVDALKLFVLMVKSDTMPNKFTYSSVLDACAGCCSLLVGQQVHSSIMKFGIPEDVILSTSLVDMYAKCGDIDAAFYVFESMQRKNLASWNSMIGGYGRHGLGKRALEEFERMKKMGVKPDEVTFVNLLSACGHGGLVEEGEKHFDSMETKHGIQAEAEHYACMVDLYGRAGQLDKAEKLIKEMPFEGDVVIWGALLGGCGLHSNMKLGELAAEGISRLERHHPAVYSMLTKIHGENGAWNIVVKLRKMLNEKRVRKQKAGSWVESPFLEM</sequence>
<keyword evidence="2" id="KW-1185">Reference proteome</keyword>
<accession>A0ACC1C9U2</accession>
<organism evidence="1 2">
    <name type="scientific">Pistacia atlantica</name>
    <dbReference type="NCBI Taxonomy" id="434234"/>
    <lineage>
        <taxon>Eukaryota</taxon>
        <taxon>Viridiplantae</taxon>
        <taxon>Streptophyta</taxon>
        <taxon>Embryophyta</taxon>
        <taxon>Tracheophyta</taxon>
        <taxon>Spermatophyta</taxon>
        <taxon>Magnoliopsida</taxon>
        <taxon>eudicotyledons</taxon>
        <taxon>Gunneridae</taxon>
        <taxon>Pentapetalae</taxon>
        <taxon>rosids</taxon>
        <taxon>malvids</taxon>
        <taxon>Sapindales</taxon>
        <taxon>Anacardiaceae</taxon>
        <taxon>Pistacia</taxon>
    </lineage>
</organism>
<proteinExistence type="predicted"/>
<dbReference type="Proteomes" id="UP001164250">
    <property type="component" value="Chromosome 1"/>
</dbReference>
<comment type="caution">
    <text evidence="1">The sequence shown here is derived from an EMBL/GenBank/DDBJ whole genome shotgun (WGS) entry which is preliminary data.</text>
</comment>
<evidence type="ECO:0000313" key="2">
    <source>
        <dbReference type="Proteomes" id="UP001164250"/>
    </source>
</evidence>
<gene>
    <name evidence="1" type="ORF">Patl1_00843</name>
</gene>
<reference evidence="2" key="1">
    <citation type="journal article" date="2023" name="G3 (Bethesda)">
        <title>Genome assembly and association tests identify interacting loci associated with vigor, precocity, and sex in interspecific pistachio rootstocks.</title>
        <authorList>
            <person name="Palmer W."/>
            <person name="Jacygrad E."/>
            <person name="Sagayaradj S."/>
            <person name="Cavanaugh K."/>
            <person name="Han R."/>
            <person name="Bertier L."/>
            <person name="Beede B."/>
            <person name="Kafkas S."/>
            <person name="Golino D."/>
            <person name="Preece J."/>
            <person name="Michelmore R."/>
        </authorList>
    </citation>
    <scope>NUCLEOTIDE SEQUENCE [LARGE SCALE GENOMIC DNA]</scope>
</reference>
<dbReference type="EMBL" id="CM047897">
    <property type="protein sequence ID" value="KAJ0112323.1"/>
    <property type="molecule type" value="Genomic_DNA"/>
</dbReference>
<evidence type="ECO:0000313" key="1">
    <source>
        <dbReference type="EMBL" id="KAJ0112323.1"/>
    </source>
</evidence>